<feature type="compositionally biased region" description="Basic and acidic residues" evidence="1">
    <location>
        <begin position="12"/>
        <end position="46"/>
    </location>
</feature>
<evidence type="ECO:0000256" key="1">
    <source>
        <dbReference type="SAM" id="MobiDB-lite"/>
    </source>
</evidence>
<evidence type="ECO:0000313" key="2">
    <source>
        <dbReference type="EMBL" id="KAK2162686.1"/>
    </source>
</evidence>
<dbReference type="AlphaFoldDB" id="A0AAD9NC14"/>
<reference evidence="2" key="1">
    <citation type="journal article" date="2023" name="Mol. Biol. Evol.">
        <title>Third-Generation Sequencing Reveals the Adaptive Role of the Epigenome in Three Deep-Sea Polychaetes.</title>
        <authorList>
            <person name="Perez M."/>
            <person name="Aroh O."/>
            <person name="Sun Y."/>
            <person name="Lan Y."/>
            <person name="Juniper S.K."/>
            <person name="Young C.R."/>
            <person name="Angers B."/>
            <person name="Qian P.Y."/>
        </authorList>
    </citation>
    <scope>NUCLEOTIDE SEQUENCE</scope>
    <source>
        <strain evidence="2">P08H-3</strain>
    </source>
</reference>
<comment type="caution">
    <text evidence="2">The sequence shown here is derived from an EMBL/GenBank/DDBJ whole genome shotgun (WGS) entry which is preliminary data.</text>
</comment>
<accession>A0AAD9NC14</accession>
<protein>
    <submittedName>
        <fullName evidence="2">Uncharacterized protein</fullName>
    </submittedName>
</protein>
<name>A0AAD9NC14_9ANNE</name>
<organism evidence="2 3">
    <name type="scientific">Paralvinella palmiformis</name>
    <dbReference type="NCBI Taxonomy" id="53620"/>
    <lineage>
        <taxon>Eukaryota</taxon>
        <taxon>Metazoa</taxon>
        <taxon>Spiralia</taxon>
        <taxon>Lophotrochozoa</taxon>
        <taxon>Annelida</taxon>
        <taxon>Polychaeta</taxon>
        <taxon>Sedentaria</taxon>
        <taxon>Canalipalpata</taxon>
        <taxon>Terebellida</taxon>
        <taxon>Terebelliformia</taxon>
        <taxon>Alvinellidae</taxon>
        <taxon>Paralvinella</taxon>
    </lineage>
</organism>
<evidence type="ECO:0000313" key="3">
    <source>
        <dbReference type="Proteomes" id="UP001208570"/>
    </source>
</evidence>
<sequence>MSDSDLVNTIEMDSRDSDPQDGHDNEGYIEDKLDEEHPVSDTRDYENVPSTGFEPHQVGGSCIMKQIYGFKVKIVKTRKIFIQEKGGAALKK</sequence>
<dbReference type="EMBL" id="JAODUP010000093">
    <property type="protein sequence ID" value="KAK2162686.1"/>
    <property type="molecule type" value="Genomic_DNA"/>
</dbReference>
<keyword evidence="3" id="KW-1185">Reference proteome</keyword>
<proteinExistence type="predicted"/>
<gene>
    <name evidence="2" type="ORF">LSH36_93g01036</name>
</gene>
<feature type="region of interest" description="Disordered" evidence="1">
    <location>
        <begin position="1"/>
        <end position="53"/>
    </location>
</feature>
<dbReference type="Proteomes" id="UP001208570">
    <property type="component" value="Unassembled WGS sequence"/>
</dbReference>